<dbReference type="Proteomes" id="UP000015347">
    <property type="component" value="Unassembled WGS sequence"/>
</dbReference>
<keyword evidence="1" id="KW-0472">Membrane</keyword>
<comment type="caution">
    <text evidence="2">The sequence shown here is derived from an EMBL/GenBank/DDBJ whole genome shotgun (WGS) entry which is preliminary data.</text>
</comment>
<organism evidence="2 3">
    <name type="scientific">Salipiger mucosus DSM 16094</name>
    <dbReference type="NCBI Taxonomy" id="1123237"/>
    <lineage>
        <taxon>Bacteria</taxon>
        <taxon>Pseudomonadati</taxon>
        <taxon>Pseudomonadota</taxon>
        <taxon>Alphaproteobacteria</taxon>
        <taxon>Rhodobacterales</taxon>
        <taxon>Roseobacteraceae</taxon>
        <taxon>Salipiger</taxon>
    </lineage>
</organism>
<sequence length="219" mass="23382">MSETDSFIDEVTEEVRRDRLFGMMRRYGWIAILLVVLIVAGAAWREYAASRDRAEAQAFGDAILAALEPQDPEARAEALASVEAPGAQGAAVLRMLESAERASAGNEDAAVSALEGVAGNGEVPEIYREIAAFKAVTRAGEAMSVEDRRQRLEALATPGRPLRLLAEEQLALLEVEQGEGDAAVERLGRIVEDSEVTPGLRQRASQLIVALGGAPEEAG</sequence>
<evidence type="ECO:0000313" key="2">
    <source>
        <dbReference type="EMBL" id="EPX81994.1"/>
    </source>
</evidence>
<dbReference type="HOGENOM" id="CLU_073302_0_0_5"/>
<gene>
    <name evidence="2" type="ORF">Salmuc_02358</name>
</gene>
<dbReference type="OrthoDB" id="7173339at2"/>
<keyword evidence="1" id="KW-1133">Transmembrane helix</keyword>
<name>S9S6Z9_9RHOB</name>
<keyword evidence="1" id="KW-0812">Transmembrane</keyword>
<evidence type="ECO:0008006" key="4">
    <source>
        <dbReference type="Google" id="ProtNLM"/>
    </source>
</evidence>
<reference evidence="3" key="1">
    <citation type="journal article" date="2014" name="Stand. Genomic Sci.">
        <title>Genome sequence of the exopolysaccharide-producing Salipiger mucosus type strain (DSM 16094(T)), a moderately halophilic member of the Roseobacter clade.</title>
        <authorList>
            <person name="Riedel T."/>
            <person name="Spring S."/>
            <person name="Fiebig A."/>
            <person name="Petersen J."/>
            <person name="Kyrpides N.C."/>
            <person name="Goker M."/>
            <person name="Klenk H.P."/>
        </authorList>
    </citation>
    <scope>NUCLEOTIDE SEQUENCE [LARGE SCALE GENOMIC DNA]</scope>
    <source>
        <strain evidence="3">DSM 16094</strain>
    </source>
</reference>
<accession>S9S6Z9</accession>
<evidence type="ECO:0000313" key="3">
    <source>
        <dbReference type="Proteomes" id="UP000015347"/>
    </source>
</evidence>
<dbReference type="eggNOG" id="COG4649">
    <property type="taxonomic scope" value="Bacteria"/>
</dbReference>
<dbReference type="RefSeq" id="WP_020039776.1">
    <property type="nucleotide sequence ID" value="NZ_KE557276.1"/>
</dbReference>
<evidence type="ECO:0000256" key="1">
    <source>
        <dbReference type="SAM" id="Phobius"/>
    </source>
</evidence>
<protein>
    <recommendedName>
        <fullName evidence="4">Tetratricopeptide repeat-like domain-containing protein</fullName>
    </recommendedName>
</protein>
<dbReference type="STRING" id="1123237.Salmuc_02358"/>
<proteinExistence type="predicted"/>
<feature type="transmembrane region" description="Helical" evidence="1">
    <location>
        <begin position="26"/>
        <end position="44"/>
    </location>
</feature>
<keyword evidence="3" id="KW-1185">Reference proteome</keyword>
<dbReference type="EMBL" id="APVH01000027">
    <property type="protein sequence ID" value="EPX81994.1"/>
    <property type="molecule type" value="Genomic_DNA"/>
</dbReference>
<dbReference type="AlphaFoldDB" id="S9S6Z9"/>